<keyword evidence="1" id="KW-1133">Transmembrane helix</keyword>
<protein>
    <submittedName>
        <fullName evidence="2">Uncharacterized protein</fullName>
    </submittedName>
</protein>
<dbReference type="EMBL" id="BONK01000004">
    <property type="protein sequence ID" value="GIG20679.1"/>
    <property type="molecule type" value="Genomic_DNA"/>
</dbReference>
<dbReference type="AlphaFoldDB" id="A0A919U213"/>
<reference evidence="2" key="1">
    <citation type="submission" date="2021-01" db="EMBL/GenBank/DDBJ databases">
        <title>Whole genome shotgun sequence of Cellulomonas chitinilytica NBRC 110799.</title>
        <authorList>
            <person name="Komaki H."/>
            <person name="Tamura T."/>
        </authorList>
    </citation>
    <scope>NUCLEOTIDE SEQUENCE</scope>
    <source>
        <strain evidence="2">NBRC 110799</strain>
    </source>
</reference>
<sequence length="186" mass="18439">MTDPDGTVPPTWSGAAPRRGASVVLAVVWSCVVLLQVRAILDWAFAVADASGDGGGALTLVAVVTAGSVVVAVVGGQRASAGPADIGRGSLRFLSGVAWVVLALVLLYAAWSAIWVVGDPSAMPELLFVAAATAPPLAVQAVLRRLRTVPPGTGGPTRVAVGLVAVSLVPFLLAGMLVVGAAAATG</sequence>
<keyword evidence="1" id="KW-0812">Transmembrane</keyword>
<gene>
    <name evidence="2" type="ORF">Cch01nite_14030</name>
</gene>
<feature type="transmembrane region" description="Helical" evidence="1">
    <location>
        <begin position="163"/>
        <end position="184"/>
    </location>
</feature>
<feature type="transmembrane region" description="Helical" evidence="1">
    <location>
        <begin position="96"/>
        <end position="117"/>
    </location>
</feature>
<keyword evidence="3" id="KW-1185">Reference proteome</keyword>
<organism evidence="2 3">
    <name type="scientific">Cellulomonas chitinilytica</name>
    <dbReference type="NCBI Taxonomy" id="398759"/>
    <lineage>
        <taxon>Bacteria</taxon>
        <taxon>Bacillati</taxon>
        <taxon>Actinomycetota</taxon>
        <taxon>Actinomycetes</taxon>
        <taxon>Micrococcales</taxon>
        <taxon>Cellulomonadaceae</taxon>
        <taxon>Cellulomonas</taxon>
    </lineage>
</organism>
<accession>A0A919U213</accession>
<proteinExistence type="predicted"/>
<feature type="transmembrane region" description="Helical" evidence="1">
    <location>
        <begin position="57"/>
        <end position="76"/>
    </location>
</feature>
<evidence type="ECO:0000256" key="1">
    <source>
        <dbReference type="SAM" id="Phobius"/>
    </source>
</evidence>
<dbReference type="Proteomes" id="UP000632740">
    <property type="component" value="Unassembled WGS sequence"/>
</dbReference>
<keyword evidence="1" id="KW-0472">Membrane</keyword>
<comment type="caution">
    <text evidence="2">The sequence shown here is derived from an EMBL/GenBank/DDBJ whole genome shotgun (WGS) entry which is preliminary data.</text>
</comment>
<evidence type="ECO:0000313" key="2">
    <source>
        <dbReference type="EMBL" id="GIG20679.1"/>
    </source>
</evidence>
<name>A0A919U213_9CELL</name>
<evidence type="ECO:0000313" key="3">
    <source>
        <dbReference type="Proteomes" id="UP000632740"/>
    </source>
</evidence>
<feature type="transmembrane region" description="Helical" evidence="1">
    <location>
        <begin position="20"/>
        <end position="45"/>
    </location>
</feature>
<feature type="transmembrane region" description="Helical" evidence="1">
    <location>
        <begin position="126"/>
        <end position="143"/>
    </location>
</feature>